<dbReference type="EMBL" id="JAOPGA020001893">
    <property type="protein sequence ID" value="KAL0492016.1"/>
    <property type="molecule type" value="Genomic_DNA"/>
</dbReference>
<proteinExistence type="predicted"/>
<evidence type="ECO:0000256" key="1">
    <source>
        <dbReference type="SAM" id="Phobius"/>
    </source>
</evidence>
<dbReference type="PANTHER" id="PTHR31859">
    <property type="entry name" value="TETRATRICOPEPTIDE REPEAT PROTEIN 39 FAMILY MEMBER"/>
    <property type="match status" value="1"/>
</dbReference>
<organism evidence="2 3">
    <name type="scientific">Acrasis kona</name>
    <dbReference type="NCBI Taxonomy" id="1008807"/>
    <lineage>
        <taxon>Eukaryota</taxon>
        <taxon>Discoba</taxon>
        <taxon>Heterolobosea</taxon>
        <taxon>Tetramitia</taxon>
        <taxon>Eutetramitia</taxon>
        <taxon>Acrasidae</taxon>
        <taxon>Acrasis</taxon>
    </lineage>
</organism>
<dbReference type="InterPro" id="IPR011990">
    <property type="entry name" value="TPR-like_helical_dom_sf"/>
</dbReference>
<protein>
    <recommendedName>
        <fullName evidence="4">Tetratricopeptide repeat protein</fullName>
    </recommendedName>
</protein>
<dbReference type="AlphaFoldDB" id="A0AAW2ZS70"/>
<evidence type="ECO:0000313" key="2">
    <source>
        <dbReference type="EMBL" id="KAL0492016.1"/>
    </source>
</evidence>
<name>A0AAW2ZS70_9EUKA</name>
<dbReference type="Proteomes" id="UP001431209">
    <property type="component" value="Unassembled WGS sequence"/>
</dbReference>
<evidence type="ECO:0008006" key="4">
    <source>
        <dbReference type="Google" id="ProtNLM"/>
    </source>
</evidence>
<dbReference type="PANTHER" id="PTHR31859:SF1">
    <property type="entry name" value="TETRATRICOPEPTIDE REPEAT PROTEIN 39C"/>
    <property type="match status" value="1"/>
</dbReference>
<gene>
    <name evidence="2" type="ORF">AKO1_010094</name>
</gene>
<sequence length="559" mass="63955">MGKVWNHEIKEAVEILEPMIQEDYRAAYGYAAIKVAKGNVTSDLTSRQDAVDTLDVALSVMDRLNTGDQLLRIAKRVIELNEKERIANPGESERIELTTLKESQLINNFKLDLEAARAEALLNKGINLFHTGAHVNGAYQLRKSWKRYESLYKECQKRKGLERHNEQFLHPDLVNVINYGVGTFLFLVGFLPSAITTVLSWIGFKADRELGLSLLQETCEQSLLAGPAASTILSINYLFIPRAFSKRGEGLKNFEPIMHSILKQFPSGSIFLLMAAHYYRKSGDIETSVTVLERAIESARNAFDVMPSMYMFELSQSLIIIENYKRAAELLEKICLDENNKNFDLRGVAALELAVCNLYLDNKPRALELAKQLDQYVNKKSRNDKYAATKNDNIHRIITRHGSNSQQADEEILILLRASHYELLYLRRDIANLSASRAQTMLNSFKSHVTQMPNDNPDLVAACTVIEACLLYQIDSNDDRIEPMLKKVLTLKVQHDVQWLACSRYELAEVMYNQEHTQEKLIKIRQLLQEAERYKGYWMEEITKNRIKMALTQVNTLIK</sequence>
<dbReference type="Pfam" id="PF10300">
    <property type="entry name" value="Iml2-TPR_39"/>
    <property type="match status" value="1"/>
</dbReference>
<comment type="caution">
    <text evidence="2">The sequence shown here is derived from an EMBL/GenBank/DDBJ whole genome shotgun (WGS) entry which is preliminary data.</text>
</comment>
<keyword evidence="1" id="KW-1133">Transmembrane helix</keyword>
<evidence type="ECO:0000313" key="3">
    <source>
        <dbReference type="Proteomes" id="UP001431209"/>
    </source>
</evidence>
<dbReference type="Gene3D" id="1.25.40.10">
    <property type="entry name" value="Tetratricopeptide repeat domain"/>
    <property type="match status" value="1"/>
</dbReference>
<reference evidence="2 3" key="1">
    <citation type="submission" date="2024-03" db="EMBL/GenBank/DDBJ databases">
        <title>The Acrasis kona genome and developmental transcriptomes reveal deep origins of eukaryotic multicellular pathways.</title>
        <authorList>
            <person name="Sheikh S."/>
            <person name="Fu C.-J."/>
            <person name="Brown M.W."/>
            <person name="Baldauf S.L."/>
        </authorList>
    </citation>
    <scope>NUCLEOTIDE SEQUENCE [LARGE SCALE GENOMIC DNA]</scope>
    <source>
        <strain evidence="2 3">ATCC MYA-3509</strain>
    </source>
</reference>
<accession>A0AAW2ZS70</accession>
<keyword evidence="1" id="KW-0812">Transmembrane</keyword>
<dbReference type="InterPro" id="IPR019412">
    <property type="entry name" value="IML2/TPR_39"/>
</dbReference>
<feature type="transmembrane region" description="Helical" evidence="1">
    <location>
        <begin position="176"/>
        <end position="202"/>
    </location>
</feature>
<dbReference type="SUPFAM" id="SSF48452">
    <property type="entry name" value="TPR-like"/>
    <property type="match status" value="1"/>
</dbReference>
<keyword evidence="3" id="KW-1185">Reference proteome</keyword>
<keyword evidence="1" id="KW-0472">Membrane</keyword>